<evidence type="ECO:0000313" key="8">
    <source>
        <dbReference type="Proteomes" id="UP001595821"/>
    </source>
</evidence>
<dbReference type="InterPro" id="IPR051929">
    <property type="entry name" value="VirAsm_ModProt"/>
</dbReference>
<comment type="caution">
    <text evidence="7">The sequence shown here is derived from an EMBL/GenBank/DDBJ whole genome shotgun (WGS) entry which is preliminary data.</text>
</comment>
<protein>
    <submittedName>
        <fullName evidence="7">Desampylase</fullName>
        <ecNumber evidence="7">3.4.19.15</ecNumber>
    </submittedName>
</protein>
<keyword evidence="3 7" id="KW-0378">Hydrolase</keyword>
<dbReference type="PANTHER" id="PTHR34858:SF1">
    <property type="entry name" value="CYSO-CYSTEINE PEPTIDASE"/>
    <property type="match status" value="1"/>
</dbReference>
<dbReference type="AlphaFoldDB" id="A0ABD5NYZ1"/>
<dbReference type="RefSeq" id="WP_246974457.1">
    <property type="nucleotide sequence ID" value="NZ_CP095397.1"/>
</dbReference>
<proteinExistence type="predicted"/>
<accession>A0ABD5NYZ1</accession>
<evidence type="ECO:0000256" key="5">
    <source>
        <dbReference type="ARBA" id="ARBA00023049"/>
    </source>
</evidence>
<dbReference type="InterPro" id="IPR000555">
    <property type="entry name" value="JAMM/MPN+_dom"/>
</dbReference>
<dbReference type="CDD" id="cd08070">
    <property type="entry name" value="MPN_like"/>
    <property type="match status" value="1"/>
</dbReference>
<dbReference type="GO" id="GO:0046872">
    <property type="term" value="F:metal ion binding"/>
    <property type="evidence" value="ECO:0007669"/>
    <property type="project" value="UniProtKB-KW"/>
</dbReference>
<evidence type="ECO:0000256" key="1">
    <source>
        <dbReference type="ARBA" id="ARBA00022670"/>
    </source>
</evidence>
<dbReference type="Proteomes" id="UP001595821">
    <property type="component" value="Unassembled WGS sequence"/>
</dbReference>
<gene>
    <name evidence="7" type="ORF">ACFOZ7_09170</name>
</gene>
<dbReference type="Gene3D" id="3.40.140.10">
    <property type="entry name" value="Cytidine Deaminase, domain 2"/>
    <property type="match status" value="1"/>
</dbReference>
<dbReference type="FunFam" id="3.40.140.10:FF:000085">
    <property type="entry name" value="Mov34/MPN/PAD-1 family protein"/>
    <property type="match status" value="1"/>
</dbReference>
<dbReference type="InterPro" id="IPR028090">
    <property type="entry name" value="JAB_dom_prok"/>
</dbReference>
<dbReference type="InterPro" id="IPR037518">
    <property type="entry name" value="MPN"/>
</dbReference>
<evidence type="ECO:0000256" key="2">
    <source>
        <dbReference type="ARBA" id="ARBA00022723"/>
    </source>
</evidence>
<dbReference type="SUPFAM" id="SSF102712">
    <property type="entry name" value="JAB1/MPN domain"/>
    <property type="match status" value="1"/>
</dbReference>
<dbReference type="EMBL" id="JBHSDJ010000029">
    <property type="protein sequence ID" value="MFC4247168.1"/>
    <property type="molecule type" value="Genomic_DNA"/>
</dbReference>
<dbReference type="EC" id="3.4.19.15" evidence="7"/>
<keyword evidence="2" id="KW-0479">Metal-binding</keyword>
<dbReference type="GO" id="GO:0008237">
    <property type="term" value="F:metallopeptidase activity"/>
    <property type="evidence" value="ECO:0007669"/>
    <property type="project" value="UniProtKB-KW"/>
</dbReference>
<keyword evidence="4" id="KW-0862">Zinc</keyword>
<feature type="domain" description="MPN" evidence="6">
    <location>
        <begin position="1"/>
        <end position="126"/>
    </location>
</feature>
<dbReference type="PROSITE" id="PS50249">
    <property type="entry name" value="MPN"/>
    <property type="match status" value="1"/>
</dbReference>
<name>A0ABD5NYZ1_9EURY</name>
<evidence type="ECO:0000256" key="3">
    <source>
        <dbReference type="ARBA" id="ARBA00022801"/>
    </source>
</evidence>
<reference evidence="7 8" key="1">
    <citation type="journal article" date="2014" name="Int. J. Syst. Evol. Microbiol.">
        <title>Complete genome sequence of Corynebacterium casei LMG S-19264T (=DSM 44701T), isolated from a smear-ripened cheese.</title>
        <authorList>
            <consortium name="US DOE Joint Genome Institute (JGI-PGF)"/>
            <person name="Walter F."/>
            <person name="Albersmeier A."/>
            <person name="Kalinowski J."/>
            <person name="Ruckert C."/>
        </authorList>
    </citation>
    <scope>NUCLEOTIDE SEQUENCE [LARGE SCALE GENOMIC DNA]</scope>
    <source>
        <strain evidence="7 8">IBRC-M 10912</strain>
    </source>
</reference>
<dbReference type="PANTHER" id="PTHR34858">
    <property type="entry name" value="CYSO-CYSTEINE PEPTIDASE"/>
    <property type="match status" value="1"/>
</dbReference>
<evidence type="ECO:0000313" key="7">
    <source>
        <dbReference type="EMBL" id="MFC4247168.1"/>
    </source>
</evidence>
<organism evidence="7 8">
    <name type="scientific">Natribaculum luteum</name>
    <dbReference type="NCBI Taxonomy" id="1586232"/>
    <lineage>
        <taxon>Archaea</taxon>
        <taxon>Methanobacteriati</taxon>
        <taxon>Methanobacteriota</taxon>
        <taxon>Stenosarchaea group</taxon>
        <taxon>Halobacteria</taxon>
        <taxon>Halobacteriales</taxon>
        <taxon>Natrialbaceae</taxon>
        <taxon>Natribaculum</taxon>
    </lineage>
</organism>
<evidence type="ECO:0000256" key="4">
    <source>
        <dbReference type="ARBA" id="ARBA00022833"/>
    </source>
</evidence>
<dbReference type="NCBIfam" id="NF041370">
    <property type="entry name" value="desamp_Halo"/>
    <property type="match status" value="1"/>
</dbReference>
<dbReference type="GO" id="GO:0006508">
    <property type="term" value="P:proteolysis"/>
    <property type="evidence" value="ECO:0007669"/>
    <property type="project" value="UniProtKB-KW"/>
</dbReference>
<dbReference type="InterPro" id="IPR053551">
    <property type="entry name" value="Metalloprotease_DSAMP"/>
</dbReference>
<sequence>MIVLPESIREAIVEDAREGTPREICGVLGGAFGEQRSRVDSRYPATNAAETPRTRYLIDPEEQLEIFERLEDRGEEIVGFYHSHPNGPAGPSATDAEAAAWPDRSYLIVSLVPTLEVGSWRWRGDGAFDRERVAYR</sequence>
<dbReference type="GeneID" id="71853808"/>
<dbReference type="SMART" id="SM00232">
    <property type="entry name" value="JAB_MPN"/>
    <property type="match status" value="1"/>
</dbReference>
<evidence type="ECO:0000259" key="6">
    <source>
        <dbReference type="PROSITE" id="PS50249"/>
    </source>
</evidence>
<keyword evidence="1" id="KW-0645">Protease</keyword>
<dbReference type="Pfam" id="PF14464">
    <property type="entry name" value="Prok-JAB"/>
    <property type="match status" value="1"/>
</dbReference>
<keyword evidence="5" id="KW-0482">Metalloprotease</keyword>